<organism evidence="1">
    <name type="scientific">marine sediment metagenome</name>
    <dbReference type="NCBI Taxonomy" id="412755"/>
    <lineage>
        <taxon>unclassified sequences</taxon>
        <taxon>metagenomes</taxon>
        <taxon>ecological metagenomes</taxon>
    </lineage>
</organism>
<accession>A0A0F9UD60</accession>
<comment type="caution">
    <text evidence="1">The sequence shown here is derived from an EMBL/GenBank/DDBJ whole genome shotgun (WGS) entry which is preliminary data.</text>
</comment>
<protein>
    <recommendedName>
        <fullName evidence="2">KOW domain-containing protein</fullName>
    </recommendedName>
</protein>
<gene>
    <name evidence="1" type="ORF">LCGC14_0219900</name>
</gene>
<reference evidence="1" key="1">
    <citation type="journal article" date="2015" name="Nature">
        <title>Complex archaea that bridge the gap between prokaryotes and eukaryotes.</title>
        <authorList>
            <person name="Spang A."/>
            <person name="Saw J.H."/>
            <person name="Jorgensen S.L."/>
            <person name="Zaremba-Niedzwiedzka K."/>
            <person name="Martijn J."/>
            <person name="Lind A.E."/>
            <person name="van Eijk R."/>
            <person name="Schleper C."/>
            <person name="Guy L."/>
            <person name="Ettema T.J."/>
        </authorList>
    </citation>
    <scope>NUCLEOTIDE SEQUENCE</scope>
</reference>
<sequence>MKIGDKVRVTKCDVCPKVVGKTATVTKLNSSEDGVPTSVGVTFGRGRPQKSRPVAFLIDEISLIDIDVQV</sequence>
<evidence type="ECO:0000313" key="1">
    <source>
        <dbReference type="EMBL" id="KKN91125.1"/>
    </source>
</evidence>
<name>A0A0F9UD60_9ZZZZ</name>
<dbReference type="AlphaFoldDB" id="A0A0F9UD60"/>
<dbReference type="EMBL" id="LAZR01000105">
    <property type="protein sequence ID" value="KKN91125.1"/>
    <property type="molecule type" value="Genomic_DNA"/>
</dbReference>
<evidence type="ECO:0008006" key="2">
    <source>
        <dbReference type="Google" id="ProtNLM"/>
    </source>
</evidence>
<proteinExistence type="predicted"/>